<feature type="transmembrane region" description="Helical" evidence="1">
    <location>
        <begin position="183"/>
        <end position="210"/>
    </location>
</feature>
<name>A0A383WFS8_TETOB</name>
<dbReference type="Proteomes" id="UP000256970">
    <property type="component" value="Unassembled WGS sequence"/>
</dbReference>
<keyword evidence="1" id="KW-0812">Transmembrane</keyword>
<keyword evidence="1" id="KW-1133">Transmembrane helix</keyword>
<organism evidence="2 3">
    <name type="scientific">Tetradesmus obliquus</name>
    <name type="common">Green alga</name>
    <name type="synonym">Acutodesmus obliquus</name>
    <dbReference type="NCBI Taxonomy" id="3088"/>
    <lineage>
        <taxon>Eukaryota</taxon>
        <taxon>Viridiplantae</taxon>
        <taxon>Chlorophyta</taxon>
        <taxon>core chlorophytes</taxon>
        <taxon>Chlorophyceae</taxon>
        <taxon>CS clade</taxon>
        <taxon>Sphaeropleales</taxon>
        <taxon>Scenedesmaceae</taxon>
        <taxon>Tetradesmus</taxon>
    </lineage>
</organism>
<proteinExistence type="predicted"/>
<dbReference type="EMBL" id="FNXT01001248">
    <property type="protein sequence ID" value="SZX76082.1"/>
    <property type="molecule type" value="Genomic_DNA"/>
</dbReference>
<accession>A0A383WFS8</accession>
<feature type="transmembrane region" description="Helical" evidence="1">
    <location>
        <begin position="100"/>
        <end position="126"/>
    </location>
</feature>
<keyword evidence="1" id="KW-0472">Membrane</keyword>
<keyword evidence="3" id="KW-1185">Reference proteome</keyword>
<dbReference type="AlphaFoldDB" id="A0A383WFS8"/>
<reference evidence="2 3" key="1">
    <citation type="submission" date="2016-10" db="EMBL/GenBank/DDBJ databases">
        <authorList>
            <person name="Cai Z."/>
        </authorList>
    </citation>
    <scope>NUCLEOTIDE SEQUENCE [LARGE SCALE GENOMIC DNA]</scope>
</reference>
<sequence length="211" mass="22514">MASKAAAAQGLVIILRWSQLSVVPGRFLLGQTCLVLWTVWAWGQRSSAAAAAAATSSMHATATLPAADPFISLLLAALPLTAEQLPMAAVLLPAALYEGLLGVAAVVLISGRWVAWLLLWMLWLWCCSINCSSSRRLQDTAAHLGQVHGTQLAHSQQQQQQLAQKKLGCSSTSLSSRSCMGWLLAWLLHPVALAAAQLLLPVCMAVVAVWR</sequence>
<protein>
    <submittedName>
        <fullName evidence="2">Uncharacterized protein</fullName>
    </submittedName>
</protein>
<gene>
    <name evidence="2" type="ORF">BQ4739_LOCUS16445</name>
</gene>
<evidence type="ECO:0000256" key="1">
    <source>
        <dbReference type="SAM" id="Phobius"/>
    </source>
</evidence>
<evidence type="ECO:0000313" key="2">
    <source>
        <dbReference type="EMBL" id="SZX76082.1"/>
    </source>
</evidence>
<evidence type="ECO:0000313" key="3">
    <source>
        <dbReference type="Proteomes" id="UP000256970"/>
    </source>
</evidence>